<dbReference type="Pfam" id="PF02770">
    <property type="entry name" value="Acyl-CoA_dh_M"/>
    <property type="match status" value="1"/>
</dbReference>
<dbReference type="InterPro" id="IPR009100">
    <property type="entry name" value="AcylCoA_DH/oxidase_NM_dom_sf"/>
</dbReference>
<evidence type="ECO:0000256" key="3">
    <source>
        <dbReference type="ARBA" id="ARBA00022630"/>
    </source>
</evidence>
<dbReference type="PANTHER" id="PTHR43884:SF12">
    <property type="entry name" value="ISOVALERYL-COA DEHYDROGENASE, MITOCHONDRIAL-RELATED"/>
    <property type="match status" value="1"/>
</dbReference>
<dbReference type="InterPro" id="IPR009075">
    <property type="entry name" value="AcylCo_DH/oxidase_C"/>
</dbReference>
<dbReference type="PANTHER" id="PTHR43884">
    <property type="entry name" value="ACYL-COA DEHYDROGENASE"/>
    <property type="match status" value="1"/>
</dbReference>
<dbReference type="OrthoDB" id="3666321at2"/>
<proteinExistence type="inferred from homology"/>
<dbReference type="EMBL" id="CP036455">
    <property type="protein sequence ID" value="QBI52617.1"/>
    <property type="molecule type" value="Genomic_DNA"/>
</dbReference>
<dbReference type="RefSeq" id="WP_131097143.1">
    <property type="nucleotide sequence ID" value="NZ_CP036455.1"/>
</dbReference>
<keyword evidence="11" id="KW-1185">Reference proteome</keyword>
<feature type="domain" description="Acyl-CoA dehydrogenase/oxidase N-terminal" evidence="9">
    <location>
        <begin position="35"/>
        <end position="125"/>
    </location>
</feature>
<dbReference type="EC" id="1.3.1.95" evidence="10"/>
<dbReference type="Gene3D" id="2.40.110.10">
    <property type="entry name" value="Butyryl-CoA Dehydrogenase, subunit A, domain 2"/>
    <property type="match status" value="1"/>
</dbReference>
<evidence type="ECO:0000313" key="11">
    <source>
        <dbReference type="Proteomes" id="UP000292235"/>
    </source>
</evidence>
<dbReference type="InterPro" id="IPR046373">
    <property type="entry name" value="Acyl-CoA_Oxase/DH_mid-dom_sf"/>
</dbReference>
<dbReference type="AlphaFoldDB" id="A0A4P6Q1Y8"/>
<gene>
    <name evidence="10" type="primary">acrC1</name>
    <name evidence="10" type="ORF">EKD16_04035</name>
</gene>
<dbReference type="CDD" id="cd00567">
    <property type="entry name" value="ACAD"/>
    <property type="match status" value="1"/>
</dbReference>
<evidence type="ECO:0000313" key="10">
    <source>
        <dbReference type="EMBL" id="QBI52617.1"/>
    </source>
</evidence>
<protein>
    <submittedName>
        <fullName evidence="10">Acryloyl-CoA reductase (NADH)</fullName>
        <ecNumber evidence="10">1.3.1.95</ecNumber>
    </submittedName>
</protein>
<evidence type="ECO:0000259" key="7">
    <source>
        <dbReference type="Pfam" id="PF00441"/>
    </source>
</evidence>
<dbReference type="InterPro" id="IPR037069">
    <property type="entry name" value="AcylCoA_DH/ox_N_sf"/>
</dbReference>
<accession>A0A4P6Q1Y8</accession>
<dbReference type="InterPro" id="IPR006091">
    <property type="entry name" value="Acyl-CoA_Oxase/DH_mid-dom"/>
</dbReference>
<dbReference type="InterPro" id="IPR013786">
    <property type="entry name" value="AcylCoA_DH/ox_N"/>
</dbReference>
<name>A0A4P6Q1Y8_9ACTN</name>
<feature type="domain" description="Acyl-CoA dehydrogenase/oxidase C-terminal" evidence="7">
    <location>
        <begin position="238"/>
        <end position="382"/>
    </location>
</feature>
<dbReference type="SUPFAM" id="SSF56645">
    <property type="entry name" value="Acyl-CoA dehydrogenase NM domain-like"/>
    <property type="match status" value="1"/>
</dbReference>
<dbReference type="GO" id="GO:0043958">
    <property type="term" value="F:acryloyl-CoA reductase (NADH) activity"/>
    <property type="evidence" value="ECO:0007669"/>
    <property type="project" value="UniProtKB-EC"/>
</dbReference>
<sequence>MSTPLAEGPAGPAPDSAVPHLGDPGDLANPFSYARAAELDRVEGFPDEACRDLDRLGVPAHYVPVEHGGVLQGYDRLVSVVRRLARRDLTLAVAHVKTFLGAVCVWTAGEKEQRAALAARVLRGEPVAWALTEPEHGSDLFASGTVAEPGPGGYLLTGRKWPVNNATRSGLVCVLARTDPEGGPRGFSFLLVDKAALPSASFAHLPKVRTHGIRGADISGIAFERAPVPAAALVGRSGNGIDTVLRALLLTRTVSTGLSLGAADQALALTGGFVREGVAAGRPLLEMGRNRRILGRAHAARLAAESVVELAARGLHVLPGEAAVSAAVAKSFVPTAVDRLIADCADIMGARGFLTEHYEHGRFQKLQRDHRIVGIFDGNTFVNQHSLIRQFPVLARHRASGRSAGLAPLADLAETVPPLEPDRLSLVAHRGCSLVGGAADLAEQVAAAPAPPALAAAARRFGEQCERVHERIARTDPAAAKSPPAQAFVLASDYEACFAGAAALALWLHGHRREARGPQAHLWQGGLWTEAVLTYVGELLEQRDAVRTSAFDRLAAAVEGSAGGTLPSLIGDDAEGGRR</sequence>
<dbReference type="Pfam" id="PF02771">
    <property type="entry name" value="Acyl-CoA_dh_N"/>
    <property type="match status" value="1"/>
</dbReference>
<dbReference type="GO" id="GO:0003995">
    <property type="term" value="F:acyl-CoA dehydrogenase activity"/>
    <property type="evidence" value="ECO:0007669"/>
    <property type="project" value="TreeGrafter"/>
</dbReference>
<dbReference type="InterPro" id="IPR036250">
    <property type="entry name" value="AcylCo_DH-like_C"/>
</dbReference>
<evidence type="ECO:0000256" key="4">
    <source>
        <dbReference type="ARBA" id="ARBA00022827"/>
    </source>
</evidence>
<evidence type="ECO:0000256" key="2">
    <source>
        <dbReference type="ARBA" id="ARBA00009347"/>
    </source>
</evidence>
<keyword evidence="4 5" id="KW-0274">FAD</keyword>
<evidence type="ECO:0000256" key="1">
    <source>
        <dbReference type="ARBA" id="ARBA00001974"/>
    </source>
</evidence>
<dbReference type="KEGG" id="strr:EKD16_04035"/>
<reference evidence="10 11" key="1">
    <citation type="submission" date="2019-02" db="EMBL/GenBank/DDBJ databases">
        <authorList>
            <person name="Khodamoradi S."/>
            <person name="Hahnke R.L."/>
            <person name="Kaempfer P."/>
            <person name="Schumann P."/>
            <person name="Rohde M."/>
            <person name="Steinert M."/>
            <person name="Luzhetskyy A."/>
            <person name="Wink J."/>
            <person name="Ruckert C."/>
        </authorList>
    </citation>
    <scope>NUCLEOTIDE SEQUENCE [LARGE SCALE GENOMIC DNA]</scope>
    <source>
        <strain evidence="10 11">M2</strain>
    </source>
</reference>
<dbReference type="Proteomes" id="UP000292235">
    <property type="component" value="Chromosome"/>
</dbReference>
<dbReference type="Pfam" id="PF00441">
    <property type="entry name" value="Acyl-CoA_dh_1"/>
    <property type="match status" value="1"/>
</dbReference>
<evidence type="ECO:0000256" key="5">
    <source>
        <dbReference type="RuleBase" id="RU362125"/>
    </source>
</evidence>
<evidence type="ECO:0000256" key="6">
    <source>
        <dbReference type="SAM" id="MobiDB-lite"/>
    </source>
</evidence>
<dbReference type="Gene3D" id="1.10.540.10">
    <property type="entry name" value="Acyl-CoA dehydrogenase/oxidase, N-terminal domain"/>
    <property type="match status" value="1"/>
</dbReference>
<dbReference type="GO" id="GO:0050660">
    <property type="term" value="F:flavin adenine dinucleotide binding"/>
    <property type="evidence" value="ECO:0007669"/>
    <property type="project" value="InterPro"/>
</dbReference>
<keyword evidence="5 10" id="KW-0560">Oxidoreductase</keyword>
<evidence type="ECO:0000259" key="8">
    <source>
        <dbReference type="Pfam" id="PF02770"/>
    </source>
</evidence>
<keyword evidence="3 5" id="KW-0285">Flavoprotein</keyword>
<dbReference type="SUPFAM" id="SSF47203">
    <property type="entry name" value="Acyl-CoA dehydrogenase C-terminal domain-like"/>
    <property type="match status" value="1"/>
</dbReference>
<organism evidence="10 11">
    <name type="scientific">Streptomonospora litoralis</name>
    <dbReference type="NCBI Taxonomy" id="2498135"/>
    <lineage>
        <taxon>Bacteria</taxon>
        <taxon>Bacillati</taxon>
        <taxon>Actinomycetota</taxon>
        <taxon>Actinomycetes</taxon>
        <taxon>Streptosporangiales</taxon>
        <taxon>Nocardiopsidaceae</taxon>
        <taxon>Streptomonospora</taxon>
    </lineage>
</organism>
<comment type="cofactor">
    <cofactor evidence="1 5">
        <name>FAD</name>
        <dbReference type="ChEBI" id="CHEBI:57692"/>
    </cofactor>
</comment>
<feature type="domain" description="Acyl-CoA oxidase/dehydrogenase middle" evidence="8">
    <location>
        <begin position="128"/>
        <end position="225"/>
    </location>
</feature>
<evidence type="ECO:0000259" key="9">
    <source>
        <dbReference type="Pfam" id="PF02771"/>
    </source>
</evidence>
<dbReference type="Gene3D" id="1.20.140.10">
    <property type="entry name" value="Butyryl-CoA Dehydrogenase, subunit A, domain 3"/>
    <property type="match status" value="1"/>
</dbReference>
<comment type="similarity">
    <text evidence="2 5">Belongs to the acyl-CoA dehydrogenase family.</text>
</comment>
<feature type="region of interest" description="Disordered" evidence="6">
    <location>
        <begin position="1"/>
        <end position="22"/>
    </location>
</feature>